<dbReference type="InterPro" id="IPR029063">
    <property type="entry name" value="SAM-dependent_MTases_sf"/>
</dbReference>
<sequence>MPSPRPASIALPPDYLSVADYDAAEETAYCDLPNRIIEEGQPFLFDRLNYPTRVRQDAAVWRFADTMHETRFANDVTGRLGGLTDEELDLCLTINRQVRRMSTELYGRPAFTTGSLIRALNVFRHIRWLYPEKGAVVLEIGPGCGYLGALLMMTGYRYIATDVTQGFYLYQNHLWRWLVGDGLRELAGDAASVADCLADERVTGIHLPWWSYMTWFRDRTPVPVDVVTANHMLCEMSRLSRRYTMKLTRRLLDGGARKPSFVFEGWGYDLITSEYEAYRGFRWNGFAMRHHDADITVFEPVTEPFRDDPAVRDMVWAYMRSRGPSEPPKPFPSVLTDKAGDWTERIAAGRAAIAGRRVHGLDSVVAALKEVLGTDSLQTPNEEFFAFLEHTE</sequence>
<evidence type="ECO:0000313" key="2">
    <source>
        <dbReference type="Proteomes" id="UP000654452"/>
    </source>
</evidence>
<dbReference type="SUPFAM" id="SSF53335">
    <property type="entry name" value="S-adenosyl-L-methionine-dependent methyltransferases"/>
    <property type="match status" value="1"/>
</dbReference>
<keyword evidence="2" id="KW-1185">Reference proteome</keyword>
<accession>A0ABS1I745</accession>
<evidence type="ECO:0000313" key="1">
    <source>
        <dbReference type="EMBL" id="MBK4722889.1"/>
    </source>
</evidence>
<reference evidence="1 2" key="1">
    <citation type="submission" date="2021-01" db="EMBL/GenBank/DDBJ databases">
        <title>Azospirillum sp. YIM DDC1 draft genome.</title>
        <authorList>
            <person name="Wang Y.-X."/>
        </authorList>
    </citation>
    <scope>NUCLEOTIDE SEQUENCE [LARGE SCALE GENOMIC DNA]</scope>
    <source>
        <strain evidence="1 2">YIM DDC1</strain>
    </source>
</reference>
<gene>
    <name evidence="1" type="ORF">JJL56_28945</name>
</gene>
<dbReference type="Gene3D" id="3.40.50.150">
    <property type="entry name" value="Vaccinia Virus protein VP39"/>
    <property type="match status" value="1"/>
</dbReference>
<name>A0ABS1I745_9PROT</name>
<proteinExistence type="predicted"/>
<dbReference type="EMBL" id="JAEPIV010000033">
    <property type="protein sequence ID" value="MBK4722889.1"/>
    <property type="molecule type" value="Genomic_DNA"/>
</dbReference>
<evidence type="ECO:0008006" key="3">
    <source>
        <dbReference type="Google" id="ProtNLM"/>
    </source>
</evidence>
<organism evidence="1 2">
    <name type="scientific">Azospirillum aestuarii</name>
    <dbReference type="NCBI Taxonomy" id="2802052"/>
    <lineage>
        <taxon>Bacteria</taxon>
        <taxon>Pseudomonadati</taxon>
        <taxon>Pseudomonadota</taxon>
        <taxon>Alphaproteobacteria</taxon>
        <taxon>Rhodospirillales</taxon>
        <taxon>Azospirillaceae</taxon>
        <taxon>Azospirillum</taxon>
    </lineage>
</organism>
<protein>
    <recommendedName>
        <fullName evidence="3">Class I SAM-dependent methyltransferase</fullName>
    </recommendedName>
</protein>
<dbReference type="Proteomes" id="UP000654452">
    <property type="component" value="Unassembled WGS sequence"/>
</dbReference>
<comment type="caution">
    <text evidence="1">The sequence shown here is derived from an EMBL/GenBank/DDBJ whole genome shotgun (WGS) entry which is preliminary data.</text>
</comment>
<dbReference type="RefSeq" id="WP_200487276.1">
    <property type="nucleotide sequence ID" value="NZ_JAEPIV010000033.1"/>
</dbReference>